<evidence type="ECO:0000313" key="2">
    <source>
        <dbReference type="Proteomes" id="UP001152795"/>
    </source>
</evidence>
<dbReference type="Gene3D" id="3.30.450.20">
    <property type="entry name" value="PAS domain"/>
    <property type="match status" value="1"/>
</dbReference>
<sequence length="267" mass="31654">MAKANLTFWLVFLPFVLYYDFTYAHVNFNFVLLQDYRKYIDTMLKVRPCSQDYNLLGLVKIFQDYSFWDSEMKIATNGANYLTSMWRFKDEKGRSLIENEEAIYTLAKTIAMSSDRIFGSAVCFDENKFQVKRQFCPYAFKNSRRNRVIIVRDLGRFNDYLTNSIWTTLEHRSFNISNFTWWRVGKTFPSKATQLKQSTAYFDTNFDNLATKKRINVSGNGKYFNITSNYIPINYGKWTSPYYDCVGGKTWMITYLVPFYDETDTFL</sequence>
<keyword evidence="2" id="KW-1185">Reference proteome</keyword>
<name>A0A6S7LL28_PARCT</name>
<dbReference type="AlphaFoldDB" id="A0A6S7LL28"/>
<reference evidence="1" key="1">
    <citation type="submission" date="2020-04" db="EMBL/GenBank/DDBJ databases">
        <authorList>
            <person name="Alioto T."/>
            <person name="Alioto T."/>
            <person name="Gomez Garrido J."/>
        </authorList>
    </citation>
    <scope>NUCLEOTIDE SEQUENCE</scope>
    <source>
        <strain evidence="1">A484AB</strain>
    </source>
</reference>
<protein>
    <submittedName>
        <fullName evidence="1">Uncharacterized protein</fullName>
    </submittedName>
</protein>
<dbReference type="EMBL" id="CACRXK020019761">
    <property type="protein sequence ID" value="CAB4034039.1"/>
    <property type="molecule type" value="Genomic_DNA"/>
</dbReference>
<evidence type="ECO:0000313" key="1">
    <source>
        <dbReference type="EMBL" id="CAB4034039.1"/>
    </source>
</evidence>
<gene>
    <name evidence="1" type="ORF">PACLA_8A051009</name>
</gene>
<organism evidence="1 2">
    <name type="scientific">Paramuricea clavata</name>
    <name type="common">Red gorgonian</name>
    <name type="synonym">Violescent sea-whip</name>
    <dbReference type="NCBI Taxonomy" id="317549"/>
    <lineage>
        <taxon>Eukaryota</taxon>
        <taxon>Metazoa</taxon>
        <taxon>Cnidaria</taxon>
        <taxon>Anthozoa</taxon>
        <taxon>Octocorallia</taxon>
        <taxon>Malacalcyonacea</taxon>
        <taxon>Plexauridae</taxon>
        <taxon>Paramuricea</taxon>
    </lineage>
</organism>
<dbReference type="Proteomes" id="UP001152795">
    <property type="component" value="Unassembled WGS sequence"/>
</dbReference>
<dbReference type="OrthoDB" id="5823771at2759"/>
<proteinExistence type="predicted"/>
<accession>A0A6S7LL28</accession>
<comment type="caution">
    <text evidence="1">The sequence shown here is derived from an EMBL/GenBank/DDBJ whole genome shotgun (WGS) entry which is preliminary data.</text>
</comment>